<protein>
    <recommendedName>
        <fullName evidence="4">DUF1453 domain-containing protein</fullName>
    </recommendedName>
</protein>
<comment type="caution">
    <text evidence="2">The sequence shown here is derived from an EMBL/GenBank/DDBJ whole genome shotgun (WGS) entry which is preliminary data.</text>
</comment>
<proteinExistence type="predicted"/>
<keyword evidence="1" id="KW-0472">Membrane</keyword>
<feature type="transmembrane region" description="Helical" evidence="1">
    <location>
        <begin position="58"/>
        <end position="78"/>
    </location>
</feature>
<evidence type="ECO:0000313" key="3">
    <source>
        <dbReference type="Proteomes" id="UP000637267"/>
    </source>
</evidence>
<feature type="transmembrane region" description="Helical" evidence="1">
    <location>
        <begin position="129"/>
        <end position="147"/>
    </location>
</feature>
<evidence type="ECO:0000313" key="2">
    <source>
        <dbReference type="EMBL" id="GGP21499.1"/>
    </source>
</evidence>
<accession>A0ABQ2P9C8</accession>
<feature type="transmembrane region" description="Helical" evidence="1">
    <location>
        <begin position="6"/>
        <end position="24"/>
    </location>
</feature>
<organism evidence="2 3">
    <name type="scientific">Silvimonas iriomotensis</name>
    <dbReference type="NCBI Taxonomy" id="449662"/>
    <lineage>
        <taxon>Bacteria</taxon>
        <taxon>Pseudomonadati</taxon>
        <taxon>Pseudomonadota</taxon>
        <taxon>Betaproteobacteria</taxon>
        <taxon>Neisseriales</taxon>
        <taxon>Chitinibacteraceae</taxon>
        <taxon>Silvimonas</taxon>
    </lineage>
</organism>
<reference evidence="3" key="1">
    <citation type="journal article" date="2019" name="Int. J. Syst. Evol. Microbiol.">
        <title>The Global Catalogue of Microorganisms (GCM) 10K type strain sequencing project: providing services to taxonomists for standard genome sequencing and annotation.</title>
        <authorList>
            <consortium name="The Broad Institute Genomics Platform"/>
            <consortium name="The Broad Institute Genome Sequencing Center for Infectious Disease"/>
            <person name="Wu L."/>
            <person name="Ma J."/>
        </authorList>
    </citation>
    <scope>NUCLEOTIDE SEQUENCE [LARGE SCALE GENOMIC DNA]</scope>
    <source>
        <strain evidence="3">CGMCC 1.8859</strain>
    </source>
</reference>
<sequence>MSHIPGYVFVILAVLIYIGVKRCLPREVRPERLLLFPLLIVAGGLNSMTGLFPDAAASSWACAVMAGAIGLAAGWHHARGWRLSFNAEGSRVRLPGDPGLLIIILFTFGFEFVLHFALAAHLSWTHSSLFAPAALAVWGLLAGMPAGRAINVLVRRQQAVSAPTQWSGVAR</sequence>
<feature type="transmembrane region" description="Helical" evidence="1">
    <location>
        <begin position="33"/>
        <end position="52"/>
    </location>
</feature>
<dbReference type="Proteomes" id="UP000637267">
    <property type="component" value="Unassembled WGS sequence"/>
</dbReference>
<evidence type="ECO:0008006" key="4">
    <source>
        <dbReference type="Google" id="ProtNLM"/>
    </source>
</evidence>
<evidence type="ECO:0000256" key="1">
    <source>
        <dbReference type="SAM" id="Phobius"/>
    </source>
</evidence>
<gene>
    <name evidence="2" type="ORF">GCM10010970_20780</name>
</gene>
<dbReference type="EMBL" id="BMLX01000002">
    <property type="protein sequence ID" value="GGP21499.1"/>
    <property type="molecule type" value="Genomic_DNA"/>
</dbReference>
<keyword evidence="1" id="KW-0812">Transmembrane</keyword>
<name>A0ABQ2P9C8_9NEIS</name>
<keyword evidence="3" id="KW-1185">Reference proteome</keyword>
<keyword evidence="1" id="KW-1133">Transmembrane helix</keyword>
<feature type="transmembrane region" description="Helical" evidence="1">
    <location>
        <begin position="99"/>
        <end position="123"/>
    </location>
</feature>